<dbReference type="SMART" id="SM00327">
    <property type="entry name" value="VWA"/>
    <property type="match status" value="2"/>
</dbReference>
<dbReference type="GO" id="GO:0005581">
    <property type="term" value="C:collagen trimer"/>
    <property type="evidence" value="ECO:0007669"/>
    <property type="project" value="UniProtKB-KW"/>
</dbReference>
<dbReference type="Gene3D" id="3.40.50.410">
    <property type="entry name" value="von Willebrand factor, type A domain"/>
    <property type="match status" value="3"/>
</dbReference>
<evidence type="ECO:0000259" key="8">
    <source>
        <dbReference type="PROSITE" id="PS50234"/>
    </source>
</evidence>
<reference key="1">
    <citation type="journal article" date="2007" name="Nature">
        <title>The medaka draft genome and insights into vertebrate genome evolution.</title>
        <authorList>
            <person name="Kasahara M."/>
            <person name="Naruse K."/>
            <person name="Sasaki S."/>
            <person name="Nakatani Y."/>
            <person name="Qu W."/>
            <person name="Ahsan B."/>
            <person name="Yamada T."/>
            <person name="Nagayasu Y."/>
            <person name="Doi K."/>
            <person name="Kasai Y."/>
            <person name="Jindo T."/>
            <person name="Kobayashi D."/>
            <person name="Shimada A."/>
            <person name="Toyoda A."/>
            <person name="Kuroki Y."/>
            <person name="Fujiyama A."/>
            <person name="Sasaki T."/>
            <person name="Shimizu A."/>
            <person name="Asakawa S."/>
            <person name="Shimizu N."/>
            <person name="Hashimoto S."/>
            <person name="Yang J."/>
            <person name="Lee Y."/>
            <person name="Matsushima K."/>
            <person name="Sugano S."/>
            <person name="Sakaizumi M."/>
            <person name="Narita T."/>
            <person name="Ohishi K."/>
            <person name="Haga S."/>
            <person name="Ohta F."/>
            <person name="Nomoto H."/>
            <person name="Nogata K."/>
            <person name="Morishita T."/>
            <person name="Endo T."/>
            <person name="Shin-I T."/>
            <person name="Takeda H."/>
            <person name="Morishita S."/>
            <person name="Kohara Y."/>
        </authorList>
    </citation>
    <scope>NUCLEOTIDE SEQUENCE [LARGE SCALE GENOMIC DNA]</scope>
    <source>
        <strain>Hd-rR</strain>
    </source>
</reference>
<feature type="domain" description="VWFA" evidence="8">
    <location>
        <begin position="87"/>
        <end position="259"/>
    </location>
</feature>
<evidence type="ECO:0000313" key="9">
    <source>
        <dbReference type="Ensembl" id="ENSORLP00020000312.1"/>
    </source>
</evidence>
<reference evidence="9" key="3">
    <citation type="submission" date="2025-08" db="UniProtKB">
        <authorList>
            <consortium name="Ensembl"/>
        </authorList>
    </citation>
    <scope>IDENTIFICATION</scope>
    <source>
        <strain evidence="9">HNI</strain>
    </source>
</reference>
<evidence type="ECO:0000256" key="5">
    <source>
        <dbReference type="ARBA" id="ARBA00022737"/>
    </source>
</evidence>
<keyword evidence="7" id="KW-0176">Collagen</keyword>
<feature type="domain" description="VWFA" evidence="8">
    <location>
        <begin position="303"/>
        <end position="479"/>
    </location>
</feature>
<dbReference type="InterPro" id="IPR050525">
    <property type="entry name" value="ECM_Assembly_Org"/>
</dbReference>
<dbReference type="PANTHER" id="PTHR24020:SF13">
    <property type="entry name" value="COLLAGEN ALPHA-3(VI) CHAIN"/>
    <property type="match status" value="1"/>
</dbReference>
<dbReference type="InterPro" id="IPR002035">
    <property type="entry name" value="VWF_A"/>
</dbReference>
<dbReference type="GO" id="GO:0007155">
    <property type="term" value="P:cell adhesion"/>
    <property type="evidence" value="ECO:0007669"/>
    <property type="project" value="UniProtKB-KW"/>
</dbReference>
<keyword evidence="4" id="KW-0732">Signal</keyword>
<keyword evidence="5" id="KW-0677">Repeat</keyword>
<dbReference type="PROSITE" id="PS50234">
    <property type="entry name" value="VWFA"/>
    <property type="match status" value="2"/>
</dbReference>
<sequence>MFQASTGSRKSEGAYQVLVIVTGAPGEDQLSTLGDTLALEKILTFTVTSGQANTDAWQRVAFIPDLAYHSKDFSKLPAVADTIIDQDVAFLIDGTDSVRADFSYIRDFIISVIEPLDIGIDKVRISVVQHSERPAPNFYLNTYKTKEEVLRAVNEMTPSGGRSLNTGSALKFMKDTILSEPYGSRSSLNVPQFLIVLAADRSVDNVKQPASDLKKEGVVPFGVGVKNADPEQIKTISQNPSLAFTVKEFSELSNIPNKINYYVALPQKELDKAIEQGKTSYASESILTLLSKTLTRYILQSKDIVFLLDDSDNTKDGFSAIKHFVKNIVETLYVDENHDRVSVVQFADGPRVNFYLSTHKTKGDYINAIDGMKHKGGRRVNIGAALQFVRHRVFTSSTGSRRLEGVPQILILLSSKPSSDNVRGPASSLKEHEIVSVGVGVGDANLAELELIAFKPGFTHKVSEFSKLLTLHSKIVDALKVQRDEESTSMGIFDFVGKNLINSLVEFVLILFSSH</sequence>
<dbReference type="PANTHER" id="PTHR24020">
    <property type="entry name" value="COLLAGEN ALPHA"/>
    <property type="match status" value="1"/>
</dbReference>
<dbReference type="AlphaFoldDB" id="A0A3P9JVE8"/>
<keyword evidence="6" id="KW-0130">Cell adhesion</keyword>
<evidence type="ECO:0000256" key="6">
    <source>
        <dbReference type="ARBA" id="ARBA00022889"/>
    </source>
</evidence>
<evidence type="ECO:0000256" key="2">
    <source>
        <dbReference type="ARBA" id="ARBA00022525"/>
    </source>
</evidence>
<evidence type="ECO:0000256" key="4">
    <source>
        <dbReference type="ARBA" id="ARBA00022729"/>
    </source>
</evidence>
<reference evidence="9 10" key="2">
    <citation type="submission" date="2017-04" db="EMBL/GenBank/DDBJ databases">
        <title>CpG methylation of centromeres and impact of large insertions on vertebrate speciation.</title>
        <authorList>
            <person name="Ichikawa K."/>
            <person name="Yoshimura J."/>
            <person name="Morishita S."/>
        </authorList>
    </citation>
    <scope>NUCLEOTIDE SEQUENCE</scope>
    <source>
        <strain evidence="9 10">HNI</strain>
    </source>
</reference>
<protein>
    <recommendedName>
        <fullName evidence="8">VWFA domain-containing protein</fullName>
    </recommendedName>
</protein>
<dbReference type="SUPFAM" id="SSF53300">
    <property type="entry name" value="vWA-like"/>
    <property type="match status" value="3"/>
</dbReference>
<evidence type="ECO:0000256" key="1">
    <source>
        <dbReference type="ARBA" id="ARBA00004498"/>
    </source>
</evidence>
<evidence type="ECO:0000313" key="10">
    <source>
        <dbReference type="Proteomes" id="UP000265180"/>
    </source>
</evidence>
<comment type="subcellular location">
    <subcellularLocation>
        <location evidence="1">Secreted</location>
        <location evidence="1">Extracellular space</location>
        <location evidence="1">Extracellular matrix</location>
    </subcellularLocation>
</comment>
<keyword evidence="3" id="KW-0272">Extracellular matrix</keyword>
<dbReference type="Ensembl" id="ENSORLT00020014911.1">
    <property type="protein sequence ID" value="ENSORLP00020000312.1"/>
    <property type="gene ID" value="ENSORLG00020022360.1"/>
</dbReference>
<name>A0A3P9JVE8_ORYLA</name>
<organism evidence="9 10">
    <name type="scientific">Oryzias latipes</name>
    <name type="common">Japanese rice fish</name>
    <name type="synonym">Japanese killifish</name>
    <dbReference type="NCBI Taxonomy" id="8090"/>
    <lineage>
        <taxon>Eukaryota</taxon>
        <taxon>Metazoa</taxon>
        <taxon>Chordata</taxon>
        <taxon>Craniata</taxon>
        <taxon>Vertebrata</taxon>
        <taxon>Euteleostomi</taxon>
        <taxon>Actinopterygii</taxon>
        <taxon>Neopterygii</taxon>
        <taxon>Teleostei</taxon>
        <taxon>Neoteleostei</taxon>
        <taxon>Acanthomorphata</taxon>
        <taxon>Ovalentaria</taxon>
        <taxon>Atherinomorphae</taxon>
        <taxon>Beloniformes</taxon>
        <taxon>Adrianichthyidae</taxon>
        <taxon>Oryziinae</taxon>
        <taxon>Oryzias</taxon>
    </lineage>
</organism>
<dbReference type="InterPro" id="IPR036465">
    <property type="entry name" value="vWFA_dom_sf"/>
</dbReference>
<accession>A0A3P9JVE8</accession>
<evidence type="ECO:0000256" key="7">
    <source>
        <dbReference type="ARBA" id="ARBA00023119"/>
    </source>
</evidence>
<dbReference type="FunFam" id="3.40.50.410:FF:000003">
    <property type="entry name" value="Collagen type VI alpha 3 chain"/>
    <property type="match status" value="2"/>
</dbReference>
<proteinExistence type="predicted"/>
<dbReference type="Pfam" id="PF00092">
    <property type="entry name" value="VWA"/>
    <property type="match status" value="2"/>
</dbReference>
<keyword evidence="2" id="KW-0964">Secreted</keyword>
<reference evidence="9" key="4">
    <citation type="submission" date="2025-09" db="UniProtKB">
        <authorList>
            <consortium name="Ensembl"/>
        </authorList>
    </citation>
    <scope>IDENTIFICATION</scope>
    <source>
        <strain evidence="9">HNI</strain>
    </source>
</reference>
<evidence type="ECO:0000256" key="3">
    <source>
        <dbReference type="ARBA" id="ARBA00022530"/>
    </source>
</evidence>
<dbReference type="Proteomes" id="UP000265180">
    <property type="component" value="Chromosome 21"/>
</dbReference>